<comment type="similarity">
    <text evidence="4">Belongs to the eIF-3 subunit L family.</text>
</comment>
<dbReference type="Pfam" id="PF10255">
    <property type="entry name" value="Paf67"/>
    <property type="match status" value="1"/>
</dbReference>
<keyword evidence="2 4" id="KW-0396">Initiation factor</keyword>
<dbReference type="InterPro" id="IPR019382">
    <property type="entry name" value="eIF3l"/>
</dbReference>
<reference evidence="6" key="1">
    <citation type="submission" date="2020-07" db="EMBL/GenBank/DDBJ databases">
        <title>Draft Genome Sequence of a Deep-Sea Yeast, Naganishia (Cryptococcus) liquefaciens strain N6.</title>
        <authorList>
            <person name="Han Y.W."/>
            <person name="Kajitani R."/>
            <person name="Morimoto H."/>
            <person name="Parhat M."/>
            <person name="Tsubouchi H."/>
            <person name="Bakenova O."/>
            <person name="Ogata M."/>
            <person name="Argunhan B."/>
            <person name="Aoki R."/>
            <person name="Kajiwara S."/>
            <person name="Itoh T."/>
            <person name="Iwasaki H."/>
        </authorList>
    </citation>
    <scope>NUCLEOTIDE SEQUENCE</scope>
    <source>
        <strain evidence="6">N6</strain>
    </source>
</reference>
<feature type="region of interest" description="Disordered" evidence="5">
    <location>
        <begin position="571"/>
        <end position="612"/>
    </location>
</feature>
<dbReference type="Proteomes" id="UP000620104">
    <property type="component" value="Unassembled WGS sequence"/>
</dbReference>
<evidence type="ECO:0000313" key="6">
    <source>
        <dbReference type="EMBL" id="GHJ85921.1"/>
    </source>
</evidence>
<keyword evidence="1 4" id="KW-0963">Cytoplasm</keyword>
<comment type="subunit">
    <text evidence="4">Component of the eukaryotic translation initiation factor 3 (eIF-3) complex.</text>
</comment>
<dbReference type="GO" id="GO:0016282">
    <property type="term" value="C:eukaryotic 43S preinitiation complex"/>
    <property type="evidence" value="ECO:0007669"/>
    <property type="project" value="UniProtKB-UniRule"/>
</dbReference>
<sequence length="612" mass="68221">MAQQYYADATADPESLLPASMDTSAPGVSTGNYAQYIDEHGGVPEGNGDYAKELEEERRTQLEQVPDDVKRFIVAFHQAIVGNDSAQISSMYEGGWNRLTAQYYADSEWPEAELLSGLVGGDQVFLTLYRELYFRHVYAKLEPNVNDRFESYENICELFNLLLNSDEPIALDLPIQWLWDMLDEFVYQFQSFTAWRAEISKKTEDEKALLAENPQIWSCYSVLNVLYSLVQRSRINEQLAAERAGESAERVAEIAGAYGAKPLYRNLGYFSLICLLRVHVLIGDPTLALQTLVNVELSSEALFTKITACHISTYYHVGFAYMTLGRFHDAIRSFVSALIYFNRMKSFHTRSYQYGSISRQCDRMYALLAISTTLAPGPVDEGTMSAMREKYGEQLTAMQRGGEDALPVYRDLYLSAAPKFLSPIAPPYENEDHLQAWAAEESTIDPHTRHADVFLAGVKASLAAPTMRSFLKLYTSIDAAKLASFLDEDEDAVLEKMMNLKTASRTYGCKEGSLLDGERLNVGNLDFTINNDAVSVAETTINKRFAGYFIRNAEHAQRVLETIRSAPLPITRPGQANAVTADAKQGQRGAAGARQPPRTGAPAKTGGSPWAR</sequence>
<feature type="region of interest" description="Disordered" evidence="5">
    <location>
        <begin position="1"/>
        <end position="24"/>
    </location>
</feature>
<keyword evidence="7" id="KW-1185">Reference proteome</keyword>
<gene>
    <name evidence="6" type="ORF">NliqN6_2323</name>
</gene>
<dbReference type="EMBL" id="BLZA01000016">
    <property type="protein sequence ID" value="GHJ85921.1"/>
    <property type="molecule type" value="Genomic_DNA"/>
</dbReference>
<evidence type="ECO:0000256" key="3">
    <source>
        <dbReference type="ARBA" id="ARBA00022917"/>
    </source>
</evidence>
<evidence type="ECO:0000256" key="2">
    <source>
        <dbReference type="ARBA" id="ARBA00022540"/>
    </source>
</evidence>
<dbReference type="GO" id="GO:0003743">
    <property type="term" value="F:translation initiation factor activity"/>
    <property type="evidence" value="ECO:0007669"/>
    <property type="project" value="UniProtKB-UniRule"/>
</dbReference>
<name>A0A8H3TR60_9TREE</name>
<keyword evidence="3 4" id="KW-0648">Protein biosynthesis</keyword>
<proteinExistence type="inferred from homology"/>
<evidence type="ECO:0000313" key="7">
    <source>
        <dbReference type="Proteomes" id="UP000620104"/>
    </source>
</evidence>
<dbReference type="HAMAP" id="MF_03011">
    <property type="entry name" value="eIF3l"/>
    <property type="match status" value="1"/>
</dbReference>
<dbReference type="GO" id="GO:0005852">
    <property type="term" value="C:eukaryotic translation initiation factor 3 complex"/>
    <property type="evidence" value="ECO:0007669"/>
    <property type="project" value="UniProtKB-UniRule"/>
</dbReference>
<dbReference type="PANTHER" id="PTHR13242">
    <property type="entry name" value="EUKARYOTIC TRANSLATION INITIATION FACTOR 3"/>
    <property type="match status" value="1"/>
</dbReference>
<protein>
    <recommendedName>
        <fullName evidence="4">Eukaryotic translation initiation factor 3 subunit L</fullName>
        <shortName evidence="4">eIF3l</shortName>
    </recommendedName>
</protein>
<dbReference type="GO" id="GO:0033290">
    <property type="term" value="C:eukaryotic 48S preinitiation complex"/>
    <property type="evidence" value="ECO:0007669"/>
    <property type="project" value="UniProtKB-UniRule"/>
</dbReference>
<dbReference type="GO" id="GO:0001732">
    <property type="term" value="P:formation of cytoplasmic translation initiation complex"/>
    <property type="evidence" value="ECO:0007669"/>
    <property type="project" value="UniProtKB-UniRule"/>
</dbReference>
<dbReference type="PANTHER" id="PTHR13242:SF0">
    <property type="entry name" value="EUKARYOTIC TRANSLATION INITIATION FACTOR 3 SUBUNIT L"/>
    <property type="match status" value="1"/>
</dbReference>
<comment type="subcellular location">
    <subcellularLocation>
        <location evidence="4">Cytoplasm</location>
    </subcellularLocation>
</comment>
<organism evidence="6 7">
    <name type="scientific">Naganishia liquefaciens</name>
    <dbReference type="NCBI Taxonomy" id="104408"/>
    <lineage>
        <taxon>Eukaryota</taxon>
        <taxon>Fungi</taxon>
        <taxon>Dikarya</taxon>
        <taxon>Basidiomycota</taxon>
        <taxon>Agaricomycotina</taxon>
        <taxon>Tremellomycetes</taxon>
        <taxon>Filobasidiales</taxon>
        <taxon>Filobasidiaceae</taxon>
        <taxon>Naganishia</taxon>
    </lineage>
</organism>
<dbReference type="OrthoDB" id="15082at2759"/>
<accession>A0A8H3TR60</accession>
<comment type="caution">
    <text evidence="6">The sequence shown here is derived from an EMBL/GenBank/DDBJ whole genome shotgun (WGS) entry which is preliminary data.</text>
</comment>
<feature type="compositionally biased region" description="Low complexity" evidence="5">
    <location>
        <begin position="581"/>
        <end position="603"/>
    </location>
</feature>
<dbReference type="AlphaFoldDB" id="A0A8H3TR60"/>
<evidence type="ECO:0000256" key="5">
    <source>
        <dbReference type="SAM" id="MobiDB-lite"/>
    </source>
</evidence>
<evidence type="ECO:0000256" key="4">
    <source>
        <dbReference type="HAMAP-Rule" id="MF_03011"/>
    </source>
</evidence>
<comment type="function">
    <text evidence="4">Component of the eukaryotic translation initiation factor 3 (eIF-3) complex, which is involved in protein synthesis of a specialized repertoire of mRNAs and, together with other initiation factors, stimulates binding of mRNA and methionyl-tRNAi to the 40S ribosome. The eIF-3 complex specifically targets and initiates translation of a subset of mRNAs involved in cell proliferation.</text>
</comment>
<evidence type="ECO:0000256" key="1">
    <source>
        <dbReference type="ARBA" id="ARBA00022490"/>
    </source>
</evidence>